<protein>
    <submittedName>
        <fullName evidence="3">DUF418 domain-containing protein</fullName>
    </submittedName>
</protein>
<feature type="transmembrane region" description="Helical" evidence="1">
    <location>
        <begin position="320"/>
        <end position="341"/>
    </location>
</feature>
<reference evidence="3 4" key="1">
    <citation type="submission" date="2018-09" db="EMBL/GenBank/DDBJ databases">
        <title>YIM PH21274 draft genome.</title>
        <authorList>
            <person name="Miao C."/>
        </authorList>
    </citation>
    <scope>NUCLEOTIDE SEQUENCE [LARGE SCALE GENOMIC DNA]</scope>
    <source>
        <strain evidence="3 4">YIM PH 21724</strain>
    </source>
</reference>
<dbReference type="EMBL" id="QZFU01000045">
    <property type="protein sequence ID" value="RJO69198.1"/>
    <property type="molecule type" value="Genomic_DNA"/>
</dbReference>
<feature type="transmembrane region" description="Helical" evidence="1">
    <location>
        <begin position="110"/>
        <end position="126"/>
    </location>
</feature>
<proteinExistence type="predicted"/>
<feature type="domain" description="DUF418" evidence="2">
    <location>
        <begin position="210"/>
        <end position="359"/>
    </location>
</feature>
<comment type="caution">
    <text evidence="3">The sequence shown here is derived from an EMBL/GenBank/DDBJ whole genome shotgun (WGS) entry which is preliminary data.</text>
</comment>
<sequence length="374" mass="40869">MDQQVASVPRIEALDVLRGFSLGGIFVVNIMAMSGPFTFEGGAAHDLVGIFFHNKFYVLFGFLFGYSLTMQFRSAERAGANAVARTVRRCLALMAIGLLHRVFFYDSEVLFGYGAIALVLLALSRIRIRTALITAAVPFGLFAVVMTAMQLFGGDSASSESDRSTQLEAMRAGWLDAAAYRWDGFVHNLPQFLLFGLLNVLPTLLLGFVAGKRRILEQPQRYLPWLGRVQIIGYGIGLPIAALETLTDLPLAGPAYLAAPLLTAAYSATVLQLLHRYSWLREVFAPAGKLAATNYIGQSVLAAILFTGYGFAMAGRMNDWVILAIAAAVYAAQLAASAWYIRRHRYGPIEWVLRMATYGTLHPNRTQIPSTAGS</sequence>
<dbReference type="RefSeq" id="WP_120044780.1">
    <property type="nucleotide sequence ID" value="NZ_QZFU01000045.1"/>
</dbReference>
<dbReference type="PANTHER" id="PTHR30590">
    <property type="entry name" value="INNER MEMBRANE PROTEIN"/>
    <property type="match status" value="1"/>
</dbReference>
<feature type="transmembrane region" description="Helical" evidence="1">
    <location>
        <begin position="133"/>
        <end position="152"/>
    </location>
</feature>
<gene>
    <name evidence="3" type="ORF">D5S18_31555</name>
</gene>
<keyword evidence="1" id="KW-0472">Membrane</keyword>
<feature type="transmembrane region" description="Helical" evidence="1">
    <location>
        <begin position="255"/>
        <end position="274"/>
    </location>
</feature>
<evidence type="ECO:0000259" key="2">
    <source>
        <dbReference type="Pfam" id="PF04235"/>
    </source>
</evidence>
<keyword evidence="1" id="KW-1133">Transmembrane helix</keyword>
<feature type="transmembrane region" description="Helical" evidence="1">
    <location>
        <begin position="192"/>
        <end position="210"/>
    </location>
</feature>
<evidence type="ECO:0000313" key="3">
    <source>
        <dbReference type="EMBL" id="RJO69198.1"/>
    </source>
</evidence>
<feature type="transmembrane region" description="Helical" evidence="1">
    <location>
        <begin position="47"/>
        <end position="66"/>
    </location>
</feature>
<dbReference type="Pfam" id="PF04235">
    <property type="entry name" value="DUF418"/>
    <property type="match status" value="1"/>
</dbReference>
<feature type="transmembrane region" description="Helical" evidence="1">
    <location>
        <begin position="16"/>
        <end position="35"/>
    </location>
</feature>
<accession>A0A3A4K7P4</accession>
<keyword evidence="4" id="KW-1185">Reference proteome</keyword>
<dbReference type="InterPro" id="IPR052529">
    <property type="entry name" value="Bact_Transport_Assoc"/>
</dbReference>
<keyword evidence="1" id="KW-0812">Transmembrane</keyword>
<dbReference type="Proteomes" id="UP000266677">
    <property type="component" value="Unassembled WGS sequence"/>
</dbReference>
<feature type="transmembrane region" description="Helical" evidence="1">
    <location>
        <begin position="295"/>
        <end position="314"/>
    </location>
</feature>
<dbReference type="PANTHER" id="PTHR30590:SF2">
    <property type="entry name" value="INNER MEMBRANE PROTEIN"/>
    <property type="match status" value="1"/>
</dbReference>
<evidence type="ECO:0000313" key="4">
    <source>
        <dbReference type="Proteomes" id="UP000266677"/>
    </source>
</evidence>
<dbReference type="AlphaFoldDB" id="A0A3A4K7P4"/>
<evidence type="ECO:0000256" key="1">
    <source>
        <dbReference type="SAM" id="Phobius"/>
    </source>
</evidence>
<dbReference type="InterPro" id="IPR007349">
    <property type="entry name" value="DUF418"/>
</dbReference>
<feature type="transmembrane region" description="Helical" evidence="1">
    <location>
        <begin position="222"/>
        <end position="243"/>
    </location>
</feature>
<organism evidence="3 4">
    <name type="scientific">Nocardia panacis</name>
    <dbReference type="NCBI Taxonomy" id="2340916"/>
    <lineage>
        <taxon>Bacteria</taxon>
        <taxon>Bacillati</taxon>
        <taxon>Actinomycetota</taxon>
        <taxon>Actinomycetes</taxon>
        <taxon>Mycobacteriales</taxon>
        <taxon>Nocardiaceae</taxon>
        <taxon>Nocardia</taxon>
    </lineage>
</organism>
<dbReference type="OrthoDB" id="9807744at2"/>
<name>A0A3A4K7P4_9NOCA</name>
<feature type="transmembrane region" description="Helical" evidence="1">
    <location>
        <begin position="86"/>
        <end position="104"/>
    </location>
</feature>